<dbReference type="RefSeq" id="WP_173780389.1">
    <property type="nucleotide sequence ID" value="NZ_JABSNO010000029.1"/>
</dbReference>
<dbReference type="AlphaFoldDB" id="A0A8J8G9Z9"/>
<protein>
    <submittedName>
        <fullName evidence="1">Uncharacterized protein</fullName>
    </submittedName>
</protein>
<keyword evidence="2" id="KW-1185">Reference proteome</keyword>
<accession>A0A8J8G9Z9</accession>
<organism evidence="1 2">
    <name type="scientific">Frigoriflavimonas asaccharolytica</name>
    <dbReference type="NCBI Taxonomy" id="2735899"/>
    <lineage>
        <taxon>Bacteria</taxon>
        <taxon>Pseudomonadati</taxon>
        <taxon>Bacteroidota</taxon>
        <taxon>Flavobacteriia</taxon>
        <taxon>Flavobacteriales</taxon>
        <taxon>Weeksellaceae</taxon>
        <taxon>Frigoriflavimonas</taxon>
    </lineage>
</organism>
<evidence type="ECO:0000313" key="2">
    <source>
        <dbReference type="Proteomes" id="UP000610746"/>
    </source>
</evidence>
<proteinExistence type="predicted"/>
<gene>
    <name evidence="1" type="ORF">HNQ03_002939</name>
</gene>
<reference evidence="1" key="1">
    <citation type="submission" date="2020-05" db="EMBL/GenBank/DDBJ databases">
        <title>Genomic Encyclopedia of Type Strains, Phase IV (KMG-V): Genome sequencing to study the core and pangenomes of soil and plant-associated prokaryotes.</title>
        <authorList>
            <person name="Whitman W."/>
        </authorList>
    </citation>
    <scope>NUCLEOTIDE SEQUENCE</scope>
    <source>
        <strain evidence="1">16F</strain>
    </source>
</reference>
<dbReference type="Proteomes" id="UP000610746">
    <property type="component" value="Unassembled WGS sequence"/>
</dbReference>
<dbReference type="EMBL" id="JABSNO010000029">
    <property type="protein sequence ID" value="NRS93848.1"/>
    <property type="molecule type" value="Genomic_DNA"/>
</dbReference>
<comment type="caution">
    <text evidence="1">The sequence shown here is derived from an EMBL/GenBank/DDBJ whole genome shotgun (WGS) entry which is preliminary data.</text>
</comment>
<sequence>MRIKTTNRIGEYFQYIVWEKNTIDVLDDRIFTNPKMKIIDDISDTPALKITQEKYNKGIDANWNYSADSDKCRLPQKQYNLEV</sequence>
<evidence type="ECO:0000313" key="1">
    <source>
        <dbReference type="EMBL" id="NRS93848.1"/>
    </source>
</evidence>
<name>A0A8J8G9Z9_9FLAO</name>